<keyword evidence="3" id="KW-0732">Signal</keyword>
<dbReference type="PANTHER" id="PTHR23250">
    <property type="entry name" value="DYSFERLIN-RELATED"/>
    <property type="match status" value="1"/>
</dbReference>
<protein>
    <submittedName>
        <fullName evidence="4">Uncharacterized protein</fullName>
    </submittedName>
</protein>
<evidence type="ECO:0000256" key="2">
    <source>
        <dbReference type="ARBA" id="ARBA00038331"/>
    </source>
</evidence>
<dbReference type="InterPro" id="IPR051513">
    <property type="entry name" value="Tectonin_beta-prop"/>
</dbReference>
<evidence type="ECO:0000256" key="1">
    <source>
        <dbReference type="ARBA" id="ARBA00022734"/>
    </source>
</evidence>
<feature type="chain" id="PRO_5042986859" evidence="3">
    <location>
        <begin position="20"/>
        <end position="279"/>
    </location>
</feature>
<comment type="caution">
    <text evidence="4">The sequence shown here is derived from an EMBL/GenBank/DDBJ whole genome shotgun (WGS) entry which is preliminary data.</text>
</comment>
<evidence type="ECO:0000313" key="5">
    <source>
        <dbReference type="Proteomes" id="UP001374579"/>
    </source>
</evidence>
<evidence type="ECO:0000313" key="4">
    <source>
        <dbReference type="EMBL" id="KAK7096207.1"/>
    </source>
</evidence>
<organism evidence="4 5">
    <name type="scientific">Littorina saxatilis</name>
    <dbReference type="NCBI Taxonomy" id="31220"/>
    <lineage>
        <taxon>Eukaryota</taxon>
        <taxon>Metazoa</taxon>
        <taxon>Spiralia</taxon>
        <taxon>Lophotrochozoa</taxon>
        <taxon>Mollusca</taxon>
        <taxon>Gastropoda</taxon>
        <taxon>Caenogastropoda</taxon>
        <taxon>Littorinimorpha</taxon>
        <taxon>Littorinoidea</taxon>
        <taxon>Littorinidae</taxon>
        <taxon>Littorina</taxon>
    </lineage>
</organism>
<dbReference type="InterPro" id="IPR006624">
    <property type="entry name" value="Beta-propeller_rpt_TECPR"/>
</dbReference>
<dbReference type="Pfam" id="PF19193">
    <property type="entry name" value="Tectonin"/>
    <property type="match status" value="1"/>
</dbReference>
<evidence type="ECO:0000256" key="3">
    <source>
        <dbReference type="SAM" id="SignalP"/>
    </source>
</evidence>
<sequence length="279" mass="29988">MLIIIFACLLLAAVGPCDATSCSATTSWQQTEGALVKVSVGPAGVWGVNVDNQIWYRDDTYGTATNLGSDWTQVDEPRGSLMDLDVGDDVVWGITLKGKLTCRKGINETTPQGEKWKILKNKAKDVAISPKGQLVAINELGQFVYREGLSSKCTRKGKWFTDTDSSLNLTQISVGEAGIWAVAADEKIYHRPGSMGDTGNIGTEWEQVSGALVTLGVGKDFVIGANNADQIWRRDGVASSTSGGTGWVLLTGALKVVDAYNGCYAWGVNREQDIWLGTF</sequence>
<keyword evidence="5" id="KW-1185">Reference proteome</keyword>
<dbReference type="GO" id="GO:0030246">
    <property type="term" value="F:carbohydrate binding"/>
    <property type="evidence" value="ECO:0007669"/>
    <property type="project" value="UniProtKB-KW"/>
</dbReference>
<feature type="signal peptide" evidence="3">
    <location>
        <begin position="1"/>
        <end position="19"/>
    </location>
</feature>
<dbReference type="SMART" id="SM00706">
    <property type="entry name" value="TECPR"/>
    <property type="match status" value="6"/>
</dbReference>
<keyword evidence="1" id="KW-0430">Lectin</keyword>
<reference evidence="4 5" key="1">
    <citation type="submission" date="2024-02" db="EMBL/GenBank/DDBJ databases">
        <title>Chromosome-scale genome assembly of the rough periwinkle Littorina saxatilis.</title>
        <authorList>
            <person name="De Jode A."/>
            <person name="Faria R."/>
            <person name="Formenti G."/>
            <person name="Sims Y."/>
            <person name="Smith T.P."/>
            <person name="Tracey A."/>
            <person name="Wood J.M.D."/>
            <person name="Zagrodzka Z.B."/>
            <person name="Johannesson K."/>
            <person name="Butlin R.K."/>
            <person name="Leder E.H."/>
        </authorList>
    </citation>
    <scope>NUCLEOTIDE SEQUENCE [LARGE SCALE GENOMIC DNA]</scope>
    <source>
        <strain evidence="4">Snail1</strain>
        <tissue evidence="4">Muscle</tissue>
    </source>
</reference>
<dbReference type="EMBL" id="JBAMIC010000014">
    <property type="protein sequence ID" value="KAK7096207.1"/>
    <property type="molecule type" value="Genomic_DNA"/>
</dbReference>
<accession>A0AAN9AZW2</accession>
<gene>
    <name evidence="4" type="ORF">V1264_005528</name>
</gene>
<name>A0AAN9AZW2_9CAEN</name>
<dbReference type="Proteomes" id="UP001374579">
    <property type="component" value="Unassembled WGS sequence"/>
</dbReference>
<comment type="similarity">
    <text evidence="2">Belongs to the tectonin family.</text>
</comment>
<proteinExistence type="inferred from homology"/>
<dbReference type="AlphaFoldDB" id="A0AAN9AZW2"/>
<dbReference type="PANTHER" id="PTHR23250:SF3">
    <property type="entry name" value="FISH-EGG LECTIN-LIKE ISOFORM X1-RELATED"/>
    <property type="match status" value="1"/>
</dbReference>